<evidence type="ECO:0000313" key="2">
    <source>
        <dbReference type="Proteomes" id="UP000563426"/>
    </source>
</evidence>
<protein>
    <submittedName>
        <fullName evidence="1">Uncharacterized protein</fullName>
    </submittedName>
</protein>
<organism evidence="1 2">
    <name type="scientific">Corallococcus exercitus</name>
    <dbReference type="NCBI Taxonomy" id="2316736"/>
    <lineage>
        <taxon>Bacteria</taxon>
        <taxon>Pseudomonadati</taxon>
        <taxon>Myxococcota</taxon>
        <taxon>Myxococcia</taxon>
        <taxon>Myxococcales</taxon>
        <taxon>Cystobacterineae</taxon>
        <taxon>Myxococcaceae</taxon>
        <taxon>Corallococcus</taxon>
    </lineage>
</organism>
<comment type="caution">
    <text evidence="1">The sequence shown here is derived from an EMBL/GenBank/DDBJ whole genome shotgun (WGS) entry which is preliminary data.</text>
</comment>
<dbReference type="AlphaFoldDB" id="A0A7Y4KGW9"/>
<dbReference type="EMBL" id="JABFJV010000037">
    <property type="protein sequence ID" value="NOK33432.1"/>
    <property type="molecule type" value="Genomic_DNA"/>
</dbReference>
<reference evidence="1 2" key="1">
    <citation type="submission" date="2020-05" db="EMBL/GenBank/DDBJ databases">
        <authorList>
            <person name="Whitworth D."/>
        </authorList>
    </citation>
    <scope>NUCLEOTIDE SEQUENCE [LARGE SCALE GENOMIC DNA]</scope>
    <source>
        <strain evidence="1 2">AB043B</strain>
    </source>
</reference>
<accession>A0A7Y4KGW9</accession>
<dbReference type="RefSeq" id="WP_171434094.1">
    <property type="nucleotide sequence ID" value="NZ_JABFJV010000037.1"/>
</dbReference>
<name>A0A7Y4KGW9_9BACT</name>
<keyword evidence="2" id="KW-1185">Reference proteome</keyword>
<proteinExistence type="predicted"/>
<sequence length="157" mass="16494">MHRPGGLFPVRFPFPVNVPCTSPCLARFDHLGRVSARTSISNTASAQEQATWRVNGGAPLISQSATQNGAYDRQLTATVWSFTGSTNTVDASGSVTIPSTSGFASAFVANGYAQAIRGQLSCPSIPAVGIGRVSDYGTTQGGSQPLSLYLSIWSFLY</sequence>
<evidence type="ECO:0000313" key="1">
    <source>
        <dbReference type="EMBL" id="NOK33432.1"/>
    </source>
</evidence>
<dbReference type="Proteomes" id="UP000563426">
    <property type="component" value="Unassembled WGS sequence"/>
</dbReference>
<gene>
    <name evidence="1" type="ORF">HMI49_09510</name>
</gene>